<name>A0ABW9KUR2_XANCT</name>
<dbReference type="PANTHER" id="PTHR30329">
    <property type="entry name" value="STATOR ELEMENT OF FLAGELLAR MOTOR COMPLEX"/>
    <property type="match status" value="1"/>
</dbReference>
<evidence type="ECO:0000256" key="1">
    <source>
        <dbReference type="ARBA" id="ARBA00004442"/>
    </source>
</evidence>
<evidence type="ECO:0000256" key="4">
    <source>
        <dbReference type="PROSITE-ProRule" id="PRU00473"/>
    </source>
</evidence>
<protein>
    <submittedName>
        <fullName evidence="7">OmpA family protein</fullName>
    </submittedName>
</protein>
<comment type="subcellular location">
    <subcellularLocation>
        <location evidence="1">Cell outer membrane</location>
    </subcellularLocation>
</comment>
<dbReference type="InterPro" id="IPR036737">
    <property type="entry name" value="OmpA-like_sf"/>
</dbReference>
<dbReference type="RefSeq" id="WP_229017721.1">
    <property type="nucleotide sequence ID" value="NZ_CP064001.1"/>
</dbReference>
<dbReference type="PROSITE" id="PS51123">
    <property type="entry name" value="OMPA_2"/>
    <property type="match status" value="1"/>
</dbReference>
<dbReference type="Pfam" id="PF00691">
    <property type="entry name" value="OmpA"/>
    <property type="match status" value="1"/>
</dbReference>
<dbReference type="PRINTS" id="PR01021">
    <property type="entry name" value="OMPADOMAIN"/>
</dbReference>
<dbReference type="InterPro" id="IPR006664">
    <property type="entry name" value="OMP_bac"/>
</dbReference>
<accession>A0ABW9KUR2</accession>
<keyword evidence="3" id="KW-0998">Cell outer membrane</keyword>
<dbReference type="PANTHER" id="PTHR30329:SF21">
    <property type="entry name" value="LIPOPROTEIN YIAD-RELATED"/>
    <property type="match status" value="1"/>
</dbReference>
<feature type="region of interest" description="Disordered" evidence="5">
    <location>
        <begin position="339"/>
        <end position="372"/>
    </location>
</feature>
<proteinExistence type="predicted"/>
<dbReference type="InterPro" id="IPR006665">
    <property type="entry name" value="OmpA-like"/>
</dbReference>
<keyword evidence="8" id="KW-1185">Reference proteome</keyword>
<comment type="caution">
    <text evidence="7">The sequence shown here is derived from an EMBL/GenBank/DDBJ whole genome shotgun (WGS) entry which is preliminary data.</text>
</comment>
<evidence type="ECO:0000256" key="2">
    <source>
        <dbReference type="ARBA" id="ARBA00023136"/>
    </source>
</evidence>
<feature type="domain" description="OmpA-like" evidence="6">
    <location>
        <begin position="257"/>
        <end position="372"/>
    </location>
</feature>
<dbReference type="CDD" id="cd07185">
    <property type="entry name" value="OmpA_C-like"/>
    <property type="match status" value="1"/>
</dbReference>
<dbReference type="SUPFAM" id="SSF103088">
    <property type="entry name" value="OmpA-like"/>
    <property type="match status" value="1"/>
</dbReference>
<organism evidence="7 8">
    <name type="scientific">Xanthomonas translucens pv. translucens</name>
    <dbReference type="NCBI Taxonomy" id="134875"/>
    <lineage>
        <taxon>Bacteria</taxon>
        <taxon>Pseudomonadati</taxon>
        <taxon>Pseudomonadota</taxon>
        <taxon>Gammaproteobacteria</taxon>
        <taxon>Lysobacterales</taxon>
        <taxon>Lysobacteraceae</taxon>
        <taxon>Xanthomonas</taxon>
        <taxon>Xanthomonas translucens group</taxon>
    </lineage>
</organism>
<reference evidence="7 8" key="1">
    <citation type="submission" date="2024-12" db="EMBL/GenBank/DDBJ databases">
        <authorList>
            <person name="Alaofin S."/>
            <person name="Velasco D."/>
            <person name="Li D."/>
            <person name="Baldwin T."/>
            <person name="Liu Z."/>
            <person name="Schachterle J.K."/>
        </authorList>
    </citation>
    <scope>NUCLEOTIDE SEQUENCE [LARGE SCALE GENOMIC DNA]</scope>
    <source>
        <strain evidence="7 8">B1</strain>
    </source>
</reference>
<evidence type="ECO:0000313" key="7">
    <source>
        <dbReference type="EMBL" id="MFN6507537.1"/>
    </source>
</evidence>
<keyword evidence="2 4" id="KW-0472">Membrane</keyword>
<evidence type="ECO:0000256" key="5">
    <source>
        <dbReference type="SAM" id="MobiDB-lite"/>
    </source>
</evidence>
<feature type="region of interest" description="Disordered" evidence="5">
    <location>
        <begin position="54"/>
        <end position="83"/>
    </location>
</feature>
<dbReference type="EMBL" id="JBKAMQ010000002">
    <property type="protein sequence ID" value="MFN6507537.1"/>
    <property type="molecule type" value="Genomic_DNA"/>
</dbReference>
<evidence type="ECO:0000256" key="3">
    <source>
        <dbReference type="ARBA" id="ARBA00023237"/>
    </source>
</evidence>
<evidence type="ECO:0000259" key="6">
    <source>
        <dbReference type="PROSITE" id="PS51123"/>
    </source>
</evidence>
<dbReference type="Gene3D" id="3.30.1330.60">
    <property type="entry name" value="OmpA-like domain"/>
    <property type="match status" value="1"/>
</dbReference>
<evidence type="ECO:0000313" key="8">
    <source>
        <dbReference type="Proteomes" id="UP001635788"/>
    </source>
</evidence>
<gene>
    <name evidence="7" type="ORF">ACK3FC_09975</name>
</gene>
<sequence>MTRVHGSPTRSTEPAVTLFSFVPRPRSISVKKAVAATWVLAVIASLSACKKHEQAAHPDDQAAPPATTASGARETPAQRAAVSTAFDPASLPVSSAPLGDFPYIALPSGYVAGATPDIADFDQVPFWTGDRLQPVEGKVWSAHIDAAQGKTFSDLELERNIEAVVTALGGKKIFDGKLTEAATQKIKEWPRNVASKYNSGLGDIWNNPAQVFVVHRADRDIWIHLCSYQFGGGLLIAETKPLQVTASLLPASELKTQIDKTGKVALHVNFATDKTDILADSQPQIAQVVQLLKQDAALKLAVNGYTDGTGDPAHNKTLSEGRAKAVVAAITAQGIDPGRLSSAGFGDADPVADNATEQGKSQNRRVELVKQP</sequence>
<dbReference type="InterPro" id="IPR050330">
    <property type="entry name" value="Bact_OuterMem_StrucFunc"/>
</dbReference>
<dbReference type="Proteomes" id="UP001635788">
    <property type="component" value="Unassembled WGS sequence"/>
</dbReference>